<dbReference type="InterPro" id="IPR035892">
    <property type="entry name" value="C2_domain_sf"/>
</dbReference>
<dbReference type="GO" id="GO:0005544">
    <property type="term" value="F:calcium-dependent phospholipid binding"/>
    <property type="evidence" value="ECO:0007669"/>
    <property type="project" value="InterPro"/>
</dbReference>
<dbReference type="InterPro" id="IPR045052">
    <property type="entry name" value="Copine"/>
</dbReference>
<dbReference type="Proteomes" id="UP001163046">
    <property type="component" value="Unassembled WGS sequence"/>
</dbReference>
<reference evidence="2" key="1">
    <citation type="submission" date="2023-01" db="EMBL/GenBank/DDBJ databases">
        <title>Genome assembly of the deep-sea coral Lophelia pertusa.</title>
        <authorList>
            <person name="Herrera S."/>
            <person name="Cordes E."/>
        </authorList>
    </citation>
    <scope>NUCLEOTIDE SEQUENCE</scope>
    <source>
        <strain evidence="2">USNM1676648</strain>
        <tissue evidence="2">Polyp</tissue>
    </source>
</reference>
<sequence length="179" mass="19944">MAASAPPAYHDVVSPGEASSFRSSVPATQVELHVSCRNLADMDVFSKSDPMVVMYTQGMGSKEWREFGRTEHIMNTLNPDFVKTFVIHYFFEEMQKLRFEVYDIDKNSAKLSDHDFLGATECTLGSIVGEFGGRLQKQLMCWGNNVSTVLRQSSTTATYSPSNSIAAEIAAKIEFSYDN</sequence>
<dbReference type="PANTHER" id="PTHR10857">
    <property type="entry name" value="COPINE"/>
    <property type="match status" value="1"/>
</dbReference>
<name>A0A9X0CEJ2_9CNID</name>
<organism evidence="2 3">
    <name type="scientific">Desmophyllum pertusum</name>
    <dbReference type="NCBI Taxonomy" id="174260"/>
    <lineage>
        <taxon>Eukaryota</taxon>
        <taxon>Metazoa</taxon>
        <taxon>Cnidaria</taxon>
        <taxon>Anthozoa</taxon>
        <taxon>Hexacorallia</taxon>
        <taxon>Scleractinia</taxon>
        <taxon>Caryophylliina</taxon>
        <taxon>Caryophylliidae</taxon>
        <taxon>Desmophyllum</taxon>
    </lineage>
</organism>
<dbReference type="EMBL" id="MU827789">
    <property type="protein sequence ID" value="KAJ7331239.1"/>
    <property type="molecule type" value="Genomic_DNA"/>
</dbReference>
<evidence type="ECO:0000313" key="2">
    <source>
        <dbReference type="EMBL" id="KAJ7331239.1"/>
    </source>
</evidence>
<dbReference type="AlphaFoldDB" id="A0A9X0CEJ2"/>
<proteinExistence type="predicted"/>
<feature type="domain" description="C2" evidence="1">
    <location>
        <begin position="7"/>
        <end position="139"/>
    </location>
</feature>
<dbReference type="SUPFAM" id="SSF49562">
    <property type="entry name" value="C2 domain (Calcium/lipid-binding domain, CaLB)"/>
    <property type="match status" value="1"/>
</dbReference>
<evidence type="ECO:0000259" key="1">
    <source>
        <dbReference type="PROSITE" id="PS50004"/>
    </source>
</evidence>
<dbReference type="SMART" id="SM00239">
    <property type="entry name" value="C2"/>
    <property type="match status" value="1"/>
</dbReference>
<evidence type="ECO:0000313" key="3">
    <source>
        <dbReference type="Proteomes" id="UP001163046"/>
    </source>
</evidence>
<dbReference type="Pfam" id="PF00168">
    <property type="entry name" value="C2"/>
    <property type="match status" value="1"/>
</dbReference>
<keyword evidence="3" id="KW-1185">Reference proteome</keyword>
<protein>
    <submittedName>
        <fullName evidence="2">Copine-5</fullName>
    </submittedName>
</protein>
<dbReference type="Gene3D" id="2.60.40.150">
    <property type="entry name" value="C2 domain"/>
    <property type="match status" value="1"/>
</dbReference>
<dbReference type="GO" id="GO:0071277">
    <property type="term" value="P:cellular response to calcium ion"/>
    <property type="evidence" value="ECO:0007669"/>
    <property type="project" value="TreeGrafter"/>
</dbReference>
<dbReference type="GO" id="GO:0005886">
    <property type="term" value="C:plasma membrane"/>
    <property type="evidence" value="ECO:0007669"/>
    <property type="project" value="TreeGrafter"/>
</dbReference>
<comment type="caution">
    <text evidence="2">The sequence shown here is derived from an EMBL/GenBank/DDBJ whole genome shotgun (WGS) entry which is preliminary data.</text>
</comment>
<dbReference type="FunFam" id="2.60.40.150:FF:000099">
    <property type="entry name" value="Copine 3"/>
    <property type="match status" value="1"/>
</dbReference>
<dbReference type="CDD" id="cd04048">
    <property type="entry name" value="C2A_Copine"/>
    <property type="match status" value="1"/>
</dbReference>
<dbReference type="PANTHER" id="PTHR10857:SF106">
    <property type="entry name" value="C2 DOMAIN-CONTAINING PROTEIN"/>
    <property type="match status" value="1"/>
</dbReference>
<dbReference type="OrthoDB" id="5855668at2759"/>
<dbReference type="InterPro" id="IPR000008">
    <property type="entry name" value="C2_dom"/>
</dbReference>
<dbReference type="PROSITE" id="PS50004">
    <property type="entry name" value="C2"/>
    <property type="match status" value="1"/>
</dbReference>
<accession>A0A9X0CEJ2</accession>
<gene>
    <name evidence="2" type="primary">CPNE5</name>
    <name evidence="2" type="ORF">OS493_020021</name>
</gene>